<dbReference type="Gene3D" id="1.10.10.60">
    <property type="entry name" value="Homeodomain-like"/>
    <property type="match status" value="1"/>
</dbReference>
<dbReference type="CDD" id="cd03137">
    <property type="entry name" value="GATase1_AraC_1"/>
    <property type="match status" value="1"/>
</dbReference>
<dbReference type="GO" id="GO:0003700">
    <property type="term" value="F:DNA-binding transcription factor activity"/>
    <property type="evidence" value="ECO:0007669"/>
    <property type="project" value="InterPro"/>
</dbReference>
<proteinExistence type="predicted"/>
<dbReference type="SUPFAM" id="SSF52317">
    <property type="entry name" value="Class I glutamine amidotransferase-like"/>
    <property type="match status" value="1"/>
</dbReference>
<gene>
    <name evidence="4" type="ORF">CXZ10_04775</name>
</gene>
<dbReference type="InterPro" id="IPR029062">
    <property type="entry name" value="Class_I_gatase-like"/>
</dbReference>
<reference evidence="4 5" key="1">
    <citation type="submission" date="2017-12" db="EMBL/GenBank/DDBJ databases">
        <title>Anaerobic carbon monoxide metabolism by Pleomorphomonas carboxyditropha sp. nov., a new mesophilic hydrogenogenic carboxidotroph.</title>
        <authorList>
            <person name="Esquivel-Elizondo S."/>
            <person name="Krajmalnik-Brown R."/>
        </authorList>
    </citation>
    <scope>NUCLEOTIDE SEQUENCE [LARGE SCALE GENOMIC DNA]</scope>
    <source>
        <strain evidence="4 5">R5-392</strain>
    </source>
</reference>
<keyword evidence="5" id="KW-1185">Reference proteome</keyword>
<dbReference type="InterPro" id="IPR018060">
    <property type="entry name" value="HTH_AraC"/>
</dbReference>
<name>A0A1I4QHR0_9HYPH</name>
<dbReference type="PANTHER" id="PTHR43130">
    <property type="entry name" value="ARAC-FAMILY TRANSCRIPTIONAL REGULATOR"/>
    <property type="match status" value="1"/>
</dbReference>
<dbReference type="EMBL" id="PJNW01000002">
    <property type="protein sequence ID" value="PKR90677.1"/>
    <property type="molecule type" value="Genomic_DNA"/>
</dbReference>
<keyword evidence="1" id="KW-0805">Transcription regulation</keyword>
<dbReference type="Gene3D" id="3.40.50.880">
    <property type="match status" value="1"/>
</dbReference>
<comment type="caution">
    <text evidence="4">The sequence shown here is derived from an EMBL/GenBank/DDBJ whole genome shotgun (WGS) entry which is preliminary data.</text>
</comment>
<dbReference type="GO" id="GO:0043565">
    <property type="term" value="F:sequence-specific DNA binding"/>
    <property type="evidence" value="ECO:0007669"/>
    <property type="project" value="InterPro"/>
</dbReference>
<evidence type="ECO:0000259" key="3">
    <source>
        <dbReference type="PROSITE" id="PS01124"/>
    </source>
</evidence>
<dbReference type="RefSeq" id="WP_101287937.1">
    <property type="nucleotide sequence ID" value="NZ_FOUQ01000001.1"/>
</dbReference>
<organism evidence="4 5">
    <name type="scientific">Pleomorphomonas diazotrophica</name>
    <dbReference type="NCBI Taxonomy" id="1166257"/>
    <lineage>
        <taxon>Bacteria</taxon>
        <taxon>Pseudomonadati</taxon>
        <taxon>Pseudomonadota</taxon>
        <taxon>Alphaproteobacteria</taxon>
        <taxon>Hyphomicrobiales</taxon>
        <taxon>Pleomorphomonadaceae</taxon>
        <taxon>Pleomorphomonas</taxon>
    </lineage>
</organism>
<accession>A0A1I4QHR0</accession>
<dbReference type="Proteomes" id="UP000233491">
    <property type="component" value="Unassembled WGS sequence"/>
</dbReference>
<evidence type="ECO:0000313" key="4">
    <source>
        <dbReference type="EMBL" id="PKR90677.1"/>
    </source>
</evidence>
<dbReference type="PROSITE" id="PS01124">
    <property type="entry name" value="HTH_ARAC_FAMILY_2"/>
    <property type="match status" value="1"/>
</dbReference>
<evidence type="ECO:0000256" key="2">
    <source>
        <dbReference type="ARBA" id="ARBA00023163"/>
    </source>
</evidence>
<feature type="domain" description="HTH araC/xylS-type" evidence="3">
    <location>
        <begin position="213"/>
        <end position="311"/>
    </location>
</feature>
<dbReference type="InterPro" id="IPR002818">
    <property type="entry name" value="DJ-1/PfpI"/>
</dbReference>
<sequence>MTKNIGIFLYNDFQLLDVAGPITVFEIAGRARPNAYRLTILSIEGGSVASSSGASMDSVAVSKAANLDTLIVSGGNGSRDAMQCPDTIAFLRNRAADVRRMCSVCSGAFPLAAAGLLDGKRATTHWRRAEQLQQLFPAVMVEADRIHIRDGETWTSAGISAGIDLALALIADDLGEKVARRVAQEMVVYYRRPGGQSQFSALAELGGDAGIFSPLLDWMRANLAERLTVEQLAERMAMSPRNFARAFLREVGTSPAKAVERLRLEAARERVENSREPIEQIAATTGFGDPERMRRAFLRHFRQPPQAIRRAFG</sequence>
<dbReference type="InterPro" id="IPR052158">
    <property type="entry name" value="INH-QAR"/>
</dbReference>
<dbReference type="InterPro" id="IPR009057">
    <property type="entry name" value="Homeodomain-like_sf"/>
</dbReference>
<dbReference type="Pfam" id="PF01965">
    <property type="entry name" value="DJ-1_PfpI"/>
    <property type="match status" value="1"/>
</dbReference>
<dbReference type="SUPFAM" id="SSF46689">
    <property type="entry name" value="Homeodomain-like"/>
    <property type="match status" value="2"/>
</dbReference>
<dbReference type="Pfam" id="PF12833">
    <property type="entry name" value="HTH_18"/>
    <property type="match status" value="1"/>
</dbReference>
<keyword evidence="2" id="KW-0804">Transcription</keyword>
<evidence type="ECO:0000256" key="1">
    <source>
        <dbReference type="ARBA" id="ARBA00023015"/>
    </source>
</evidence>
<protein>
    <submittedName>
        <fullName evidence="4">AraC family transcriptional regulator</fullName>
    </submittedName>
</protein>
<dbReference type="OrthoDB" id="186587at2"/>
<dbReference type="SMART" id="SM00342">
    <property type="entry name" value="HTH_ARAC"/>
    <property type="match status" value="1"/>
</dbReference>
<dbReference type="AlphaFoldDB" id="A0A1I4QHR0"/>
<evidence type="ECO:0000313" key="5">
    <source>
        <dbReference type="Proteomes" id="UP000233491"/>
    </source>
</evidence>
<dbReference type="PANTHER" id="PTHR43130:SF3">
    <property type="entry name" value="HTH-TYPE TRANSCRIPTIONAL REGULATOR RV1931C"/>
    <property type="match status" value="1"/>
</dbReference>